<dbReference type="EMBL" id="LN835308">
    <property type="protein sequence ID" value="CRH03986.1"/>
    <property type="molecule type" value="Genomic_DNA"/>
</dbReference>
<proteinExistence type="predicted"/>
<dbReference type="AlphaFoldDB" id="A0A1J1HHP7"/>
<dbReference type="RefSeq" id="XP_028535992.1">
    <property type="nucleotide sequence ID" value="XM_028678892.1"/>
</dbReference>
<protein>
    <submittedName>
        <fullName evidence="2">Uncharacterized protein</fullName>
    </submittedName>
</protein>
<name>A0A1J1HHP7_PLARL</name>
<feature type="region of interest" description="Disordered" evidence="1">
    <location>
        <begin position="1"/>
        <end position="44"/>
    </location>
</feature>
<evidence type="ECO:0000256" key="1">
    <source>
        <dbReference type="SAM" id="MobiDB-lite"/>
    </source>
</evidence>
<evidence type="ECO:0000313" key="2">
    <source>
        <dbReference type="EMBL" id="CRH03986.1"/>
    </source>
</evidence>
<dbReference type="KEGG" id="prel:PRELSG_1336000"/>
<feature type="compositionally biased region" description="Polar residues" evidence="1">
    <location>
        <begin position="1"/>
        <end position="14"/>
    </location>
</feature>
<dbReference type="Proteomes" id="UP000220158">
    <property type="component" value="Chromosome 13"/>
</dbReference>
<evidence type="ECO:0000313" key="3">
    <source>
        <dbReference type="Proteomes" id="UP000220158"/>
    </source>
</evidence>
<dbReference type="OrthoDB" id="365655at2759"/>
<feature type="compositionally biased region" description="Basic residues" evidence="1">
    <location>
        <begin position="20"/>
        <end position="30"/>
    </location>
</feature>
<dbReference type="VEuPathDB" id="PlasmoDB:PRELSG_1336000"/>
<organism evidence="2 3">
    <name type="scientific">Plasmodium relictum</name>
    <dbReference type="NCBI Taxonomy" id="85471"/>
    <lineage>
        <taxon>Eukaryota</taxon>
        <taxon>Sar</taxon>
        <taxon>Alveolata</taxon>
        <taxon>Apicomplexa</taxon>
        <taxon>Aconoidasida</taxon>
        <taxon>Haemosporida</taxon>
        <taxon>Plasmodiidae</taxon>
        <taxon>Plasmodium</taxon>
        <taxon>Plasmodium (Haemamoeba)</taxon>
    </lineage>
</organism>
<feature type="compositionally biased region" description="Basic and acidic residues" evidence="1">
    <location>
        <begin position="31"/>
        <end position="44"/>
    </location>
</feature>
<dbReference type="GeneID" id="39738293"/>
<sequence>MGNLLFTDNSSSSNSDKHCEKVKKKGKKKNYSSDEPRKKDDIKLEKNANENNLELLKTKNRAKRHNPSNAILRNCIFSVKYKVKNYFIPMMLELKNTPTCEIVVIDDYCNIIKKILIKDIELIENSINTIDIFLRINEEYTTQGKFNLCSFILNDNNDKASFIHNIKMLYGIDVLEYGKVKYNKINTQEVEEKYIYEKNILDKENENNLYCIIDDINNNLYNKEDLFEQNIDKDKMSETLNTCLKLGEIHNPIIILGDMEDGSIIKVKELNSLSTSKKKKNISHEDFTLIEWFLSNEIGSNKCFRESSIHCGNNLLLKSFMIGYYIKVKVCKNIYINNKKTFVTSISIKGPVTINDDTAKQVLKHLSNVNESIQIYLSSSDIYNIFFSSSEPDKYVIGLFIFYPAYIFIMRKGLRFAITLNEKSYSVDYVWNSFYLTKKDVLFDKSSNFIPSYIDMSDVHLYFITLNINGEKIKSIIRTNSPKERNEIYATVFFYKYQKKLLSMDEWIRDSLAGSYNKLKKRFENIFIELKGEEIKKIDLVNIYNYV</sequence>
<keyword evidence="3" id="KW-1185">Reference proteome</keyword>
<accession>A0A1J1HHP7</accession>
<gene>
    <name evidence="2" type="ORF">PRELSG_1336000</name>
</gene>
<reference evidence="2 3" key="1">
    <citation type="submission" date="2015-04" db="EMBL/GenBank/DDBJ databases">
        <authorList>
            <consortium name="Pathogen Informatics"/>
        </authorList>
    </citation>
    <scope>NUCLEOTIDE SEQUENCE [LARGE SCALE GENOMIC DNA]</scope>
    <source>
        <strain evidence="2 3">SGS1</strain>
    </source>
</reference>
<dbReference type="OMA" id="TLIEWFL"/>